<proteinExistence type="inferred from homology"/>
<comment type="function">
    <text evidence="5">Involved in DNA double-strand break (DSB) repair and recombination. Promotes the annealing of complementary single-stranded DNA and by stimulation of the RAD51 recombinase.</text>
</comment>
<evidence type="ECO:0000256" key="6">
    <source>
        <dbReference type="ARBA" id="ARBA00041062"/>
    </source>
</evidence>
<name>A0A1E4RRD8_9ASCO</name>
<dbReference type="Pfam" id="PF04098">
    <property type="entry name" value="Rad52_Rad22"/>
    <property type="match status" value="1"/>
</dbReference>
<dbReference type="GO" id="GO:0006312">
    <property type="term" value="P:mitotic recombination"/>
    <property type="evidence" value="ECO:0007669"/>
    <property type="project" value="TreeGrafter"/>
</dbReference>
<protein>
    <recommendedName>
        <fullName evidence="6">DNA repair and recombination protein RAD52</fullName>
    </recommendedName>
</protein>
<evidence type="ECO:0000256" key="1">
    <source>
        <dbReference type="ARBA" id="ARBA00006638"/>
    </source>
</evidence>
<accession>A0A1E4RRD8</accession>
<dbReference type="InterPro" id="IPR007232">
    <property type="entry name" value="Rad52_Rad59_Rad22"/>
</dbReference>
<dbReference type="InterPro" id="IPR041247">
    <property type="entry name" value="Rad52_fam"/>
</dbReference>
<keyword evidence="3" id="KW-0233">DNA recombination</keyword>
<reference evidence="8" key="1">
    <citation type="submission" date="2016-05" db="EMBL/GenBank/DDBJ databases">
        <title>Comparative genomics of biotechnologically important yeasts.</title>
        <authorList>
            <consortium name="DOE Joint Genome Institute"/>
            <person name="Riley R."/>
            <person name="Haridas S."/>
            <person name="Wolfe K.H."/>
            <person name="Lopes M.R."/>
            <person name="Hittinger C.T."/>
            <person name="Goker M."/>
            <person name="Salamov A."/>
            <person name="Wisecaver J."/>
            <person name="Long T.M."/>
            <person name="Aerts A.L."/>
            <person name="Barry K."/>
            <person name="Choi C."/>
            <person name="Clum A."/>
            <person name="Coughlan A.Y."/>
            <person name="Deshpande S."/>
            <person name="Douglass A.P."/>
            <person name="Hanson S.J."/>
            <person name="Klenk H.-P."/>
            <person name="Labutti K."/>
            <person name="Lapidus A."/>
            <person name="Lindquist E."/>
            <person name="Lipzen A."/>
            <person name="Meier-Kolthoff J.P."/>
            <person name="Ohm R.A."/>
            <person name="Otillar R.P."/>
            <person name="Pangilinan J."/>
            <person name="Peng Y."/>
            <person name="Rokas A."/>
            <person name="Rosa C.A."/>
            <person name="Scheuner C."/>
            <person name="Sibirny A.A."/>
            <person name="Slot J.C."/>
            <person name="Stielow J.B."/>
            <person name="Sun H."/>
            <person name="Kurtzman C.P."/>
            <person name="Blackwell M."/>
            <person name="Grigoriev I.V."/>
            <person name="Jeffries T.W."/>
        </authorList>
    </citation>
    <scope>NUCLEOTIDE SEQUENCE [LARGE SCALE GENOMIC DNA]</scope>
    <source>
        <strain evidence="8">NRRL Y-1933</strain>
    </source>
</reference>
<dbReference type="Proteomes" id="UP000095085">
    <property type="component" value="Unassembled WGS sequence"/>
</dbReference>
<sequence>MSYSTLFPDISIFEEEEKEEKAAGAFIATEWGLKKIGTLQSRLESLESKRGGRRFFGVKFEYSSFLSHILINLANETFGYDGWSSEILECILVNASCHQATENSEARHSVHFMSRVRVTLQDGTVCDGMGKGEATNMPHKYMCYSKAKKQAVTDAIKNAIIGFYDKLILQEVGQLTSESDPLLFLQNDVRVKIEDD</sequence>
<evidence type="ECO:0000256" key="4">
    <source>
        <dbReference type="ARBA" id="ARBA00023204"/>
    </source>
</evidence>
<dbReference type="AlphaFoldDB" id="A0A1E4RRD8"/>
<dbReference type="GO" id="GO:0005634">
    <property type="term" value="C:nucleus"/>
    <property type="evidence" value="ECO:0007669"/>
    <property type="project" value="TreeGrafter"/>
</dbReference>
<evidence type="ECO:0000313" key="8">
    <source>
        <dbReference type="Proteomes" id="UP000095085"/>
    </source>
</evidence>
<evidence type="ECO:0000256" key="5">
    <source>
        <dbReference type="ARBA" id="ARBA00037138"/>
    </source>
</evidence>
<evidence type="ECO:0000256" key="2">
    <source>
        <dbReference type="ARBA" id="ARBA00022763"/>
    </source>
</evidence>
<evidence type="ECO:0000313" key="7">
    <source>
        <dbReference type="EMBL" id="ODV69817.1"/>
    </source>
</evidence>
<dbReference type="EMBL" id="KV454538">
    <property type="protein sequence ID" value="ODV69817.1"/>
    <property type="molecule type" value="Genomic_DNA"/>
</dbReference>
<keyword evidence="8" id="KW-1185">Reference proteome</keyword>
<dbReference type="InterPro" id="IPR042525">
    <property type="entry name" value="Rad52_Rad59_Rad22_sf"/>
</dbReference>
<keyword evidence="4" id="KW-0234">DNA repair</keyword>
<dbReference type="RefSeq" id="XP_020078884.1">
    <property type="nucleotide sequence ID" value="XM_020218273.1"/>
</dbReference>
<dbReference type="Gene3D" id="3.30.390.80">
    <property type="entry name" value="DNA repair protein Rad52/59/22"/>
    <property type="match status" value="1"/>
</dbReference>
<evidence type="ECO:0000256" key="3">
    <source>
        <dbReference type="ARBA" id="ARBA00023172"/>
    </source>
</evidence>
<dbReference type="OrthoDB" id="206565at2759"/>
<organism evidence="7 8">
    <name type="scientific">Hyphopichia burtonii NRRL Y-1933</name>
    <dbReference type="NCBI Taxonomy" id="984485"/>
    <lineage>
        <taxon>Eukaryota</taxon>
        <taxon>Fungi</taxon>
        <taxon>Dikarya</taxon>
        <taxon>Ascomycota</taxon>
        <taxon>Saccharomycotina</taxon>
        <taxon>Pichiomycetes</taxon>
        <taxon>Debaryomycetaceae</taxon>
        <taxon>Hyphopichia</taxon>
    </lineage>
</organism>
<dbReference type="GeneID" id="30992823"/>
<dbReference type="GO" id="GO:0045002">
    <property type="term" value="P:double-strand break repair via single-strand annealing"/>
    <property type="evidence" value="ECO:0007669"/>
    <property type="project" value="TreeGrafter"/>
</dbReference>
<dbReference type="PANTHER" id="PTHR12132">
    <property type="entry name" value="DNA REPAIR AND RECOMBINATION PROTEIN RAD52, RAD59"/>
    <property type="match status" value="1"/>
</dbReference>
<dbReference type="STRING" id="984485.A0A1E4RRD8"/>
<dbReference type="GO" id="GO:0000724">
    <property type="term" value="P:double-strand break repair via homologous recombination"/>
    <property type="evidence" value="ECO:0007669"/>
    <property type="project" value="TreeGrafter"/>
</dbReference>
<comment type="similarity">
    <text evidence="1">Belongs to the RAD52 family.</text>
</comment>
<keyword evidence="2" id="KW-0227">DNA damage</keyword>
<dbReference type="PANTHER" id="PTHR12132:SF1">
    <property type="entry name" value="DNA REPAIR PROTEIN RAD52 HOMOLOG"/>
    <property type="match status" value="1"/>
</dbReference>
<dbReference type="SUPFAM" id="SSF54768">
    <property type="entry name" value="dsRNA-binding domain-like"/>
    <property type="match status" value="1"/>
</dbReference>
<gene>
    <name evidence="7" type="ORF">HYPBUDRAFT_103528</name>
</gene>